<feature type="region of interest" description="Disordered" evidence="3">
    <location>
        <begin position="308"/>
        <end position="348"/>
    </location>
</feature>
<evidence type="ECO:0008006" key="7">
    <source>
        <dbReference type="Google" id="ProtNLM"/>
    </source>
</evidence>
<feature type="domain" description="Ras-GEF" evidence="4">
    <location>
        <begin position="442"/>
        <end position="500"/>
    </location>
</feature>
<sequence length="500" mass="54601">MMNVFEDSSKVTVPPVIKSDTTLYLDDVDIRFSKTLNSCKVPHIRYSSVEKLLERLTDLRFLSIDFLNTFLHTYRVFTTAQAVLEKLMDIYRWPLKAISPRWALSLELFFANSSGGRLGCNEPARSPKPLRSLPSTPLVASSPVRSRHSPLGAVPTIGSGGFQALDLSLAGAADAHGTAAGPPASVPSPAHAPSPLDLTTVGIVEEGSGDKGPVEAESLLKKSFRHGLLGRPGVELSDTAKAAESPTRSPASPRHLYCLSAGETPRHLYCLSAGSGVVAASSREVDNHLRSVTAVSAFAIATAGANHGSPAHDGLAGPPTHEERLRRHSLNGERKPDNSSKNDGQLQVNREPAQFTIHNGIIAHYSSFTAEDFELDSKLKATVIGFLEDIMRDPELLLQERKAANNILRALMTEEADDGQLTLEKVSLTNEEMKPEQFEYLSVLELAEQLTLLDFLVFRSIPYQEFLDRGWMKSDKNERAPKIMRTSKHFNEVMARGSGT</sequence>
<keyword evidence="1 2" id="KW-0344">Guanine-nucleotide releasing factor</keyword>
<dbReference type="AlphaFoldDB" id="S4RTH9"/>
<evidence type="ECO:0000256" key="3">
    <source>
        <dbReference type="SAM" id="MobiDB-lite"/>
    </source>
</evidence>
<name>S4RTH9_PETMA</name>
<evidence type="ECO:0000256" key="1">
    <source>
        <dbReference type="ARBA" id="ARBA00022658"/>
    </source>
</evidence>
<proteinExistence type="predicted"/>
<dbReference type="GO" id="GO:0005085">
    <property type="term" value="F:guanyl-nucleotide exchange factor activity"/>
    <property type="evidence" value="ECO:0007669"/>
    <property type="project" value="UniProtKB-KW"/>
</dbReference>
<dbReference type="Pfam" id="PF00617">
    <property type="entry name" value="RasGEF"/>
    <property type="match status" value="1"/>
</dbReference>
<dbReference type="Gene3D" id="1.10.840.10">
    <property type="entry name" value="Ras guanine-nucleotide exchange factors catalytic domain"/>
    <property type="match status" value="1"/>
</dbReference>
<accession>S4RTH9</accession>
<dbReference type="Ensembl" id="ENSPMAT00000008557.1">
    <property type="protein sequence ID" value="ENSPMAP00000008519.1"/>
    <property type="gene ID" value="ENSPMAG00000007749.1"/>
</dbReference>
<reference evidence="6" key="2">
    <citation type="submission" date="2025-09" db="UniProtKB">
        <authorList>
            <consortium name="Ensembl"/>
        </authorList>
    </citation>
    <scope>IDENTIFICATION</scope>
</reference>
<evidence type="ECO:0000259" key="5">
    <source>
        <dbReference type="PROSITE" id="PS50212"/>
    </source>
</evidence>
<dbReference type="HOGENOM" id="CLU_040614_0_0_1"/>
<dbReference type="PROSITE" id="PS50009">
    <property type="entry name" value="RASGEF_CAT"/>
    <property type="match status" value="1"/>
</dbReference>
<reference evidence="6" key="1">
    <citation type="submission" date="2025-08" db="UniProtKB">
        <authorList>
            <consortium name="Ensembl"/>
        </authorList>
    </citation>
    <scope>IDENTIFICATION</scope>
</reference>
<dbReference type="InterPro" id="IPR000651">
    <property type="entry name" value="Ras-like_Gua-exchang_fac_N"/>
</dbReference>
<dbReference type="PANTHER" id="PTHR23113">
    <property type="entry name" value="GUANINE NUCLEOTIDE EXCHANGE FACTOR"/>
    <property type="match status" value="1"/>
</dbReference>
<feature type="region of interest" description="Disordered" evidence="3">
    <location>
        <begin position="120"/>
        <end position="147"/>
    </location>
</feature>
<dbReference type="InterPro" id="IPR001895">
    <property type="entry name" value="RASGEF_cat_dom"/>
</dbReference>
<dbReference type="STRING" id="7757.ENSPMAP00000008519"/>
<dbReference type="SUPFAM" id="SSF48366">
    <property type="entry name" value="Ras GEF"/>
    <property type="match status" value="1"/>
</dbReference>
<dbReference type="Gene3D" id="1.20.870.10">
    <property type="entry name" value="Son of sevenless (SoS) protein Chain: S domain 1"/>
    <property type="match status" value="2"/>
</dbReference>
<feature type="domain" description="N-terminal Ras-GEF" evidence="5">
    <location>
        <begin position="40"/>
        <end position="159"/>
    </location>
</feature>
<feature type="region of interest" description="Disordered" evidence="3">
    <location>
        <begin position="230"/>
        <end position="254"/>
    </location>
</feature>
<evidence type="ECO:0000313" key="6">
    <source>
        <dbReference type="Ensembl" id="ENSPMAP00000008519.1"/>
    </source>
</evidence>
<dbReference type="InterPro" id="IPR008937">
    <property type="entry name" value="Ras-like_GEF"/>
</dbReference>
<organism evidence="6">
    <name type="scientific">Petromyzon marinus</name>
    <name type="common">Sea lamprey</name>
    <dbReference type="NCBI Taxonomy" id="7757"/>
    <lineage>
        <taxon>Eukaryota</taxon>
        <taxon>Metazoa</taxon>
        <taxon>Chordata</taxon>
        <taxon>Craniata</taxon>
        <taxon>Vertebrata</taxon>
        <taxon>Cyclostomata</taxon>
        <taxon>Hyperoartia</taxon>
        <taxon>Petromyzontiformes</taxon>
        <taxon>Petromyzontidae</taxon>
        <taxon>Petromyzon</taxon>
    </lineage>
</organism>
<feature type="compositionally biased region" description="Basic and acidic residues" evidence="3">
    <location>
        <begin position="320"/>
        <end position="340"/>
    </location>
</feature>
<protein>
    <recommendedName>
        <fullName evidence="7">N-terminal Ras-GEF domain-containing protein</fullName>
    </recommendedName>
</protein>
<dbReference type="CDD" id="cd06224">
    <property type="entry name" value="REM"/>
    <property type="match status" value="1"/>
</dbReference>
<dbReference type="GO" id="GO:0005886">
    <property type="term" value="C:plasma membrane"/>
    <property type="evidence" value="ECO:0007669"/>
    <property type="project" value="TreeGrafter"/>
</dbReference>
<dbReference type="Pfam" id="PF00618">
    <property type="entry name" value="RasGEF_N"/>
    <property type="match status" value="1"/>
</dbReference>
<dbReference type="OMA" id="RHLYCLS"/>
<dbReference type="PROSITE" id="PS50212">
    <property type="entry name" value="RASGEF_NTER"/>
    <property type="match status" value="1"/>
</dbReference>
<dbReference type="PANTHER" id="PTHR23113:SF99">
    <property type="entry name" value="RASGEF DOMAIN-CONTAINING PROTEIN"/>
    <property type="match status" value="1"/>
</dbReference>
<dbReference type="SMART" id="SM00229">
    <property type="entry name" value="RasGEFN"/>
    <property type="match status" value="1"/>
</dbReference>
<dbReference type="InterPro" id="IPR036964">
    <property type="entry name" value="RASGEF_cat_dom_sf"/>
</dbReference>
<dbReference type="InterPro" id="IPR023578">
    <property type="entry name" value="Ras_GEF_dom_sf"/>
</dbReference>
<evidence type="ECO:0000259" key="4">
    <source>
        <dbReference type="PROSITE" id="PS50009"/>
    </source>
</evidence>
<evidence type="ECO:0000256" key="2">
    <source>
        <dbReference type="PROSITE-ProRule" id="PRU00168"/>
    </source>
</evidence>
<dbReference type="GO" id="GO:0007265">
    <property type="term" value="P:Ras protein signal transduction"/>
    <property type="evidence" value="ECO:0007669"/>
    <property type="project" value="TreeGrafter"/>
</dbReference>
<dbReference type="GeneTree" id="ENSGT00940000155679"/>